<feature type="compositionally biased region" description="Polar residues" evidence="1">
    <location>
        <begin position="11"/>
        <end position="20"/>
    </location>
</feature>
<gene>
    <name evidence="2" type="ORF">V5O48_014706</name>
</gene>
<keyword evidence="3" id="KW-1185">Reference proteome</keyword>
<protein>
    <submittedName>
        <fullName evidence="2">Uncharacterized protein</fullName>
    </submittedName>
</protein>
<evidence type="ECO:0000313" key="3">
    <source>
        <dbReference type="Proteomes" id="UP001465976"/>
    </source>
</evidence>
<proteinExistence type="predicted"/>
<feature type="compositionally biased region" description="Basic residues" evidence="1">
    <location>
        <begin position="1"/>
        <end position="10"/>
    </location>
</feature>
<organism evidence="2 3">
    <name type="scientific">Marasmius crinis-equi</name>
    <dbReference type="NCBI Taxonomy" id="585013"/>
    <lineage>
        <taxon>Eukaryota</taxon>
        <taxon>Fungi</taxon>
        <taxon>Dikarya</taxon>
        <taxon>Basidiomycota</taxon>
        <taxon>Agaricomycotina</taxon>
        <taxon>Agaricomycetes</taxon>
        <taxon>Agaricomycetidae</taxon>
        <taxon>Agaricales</taxon>
        <taxon>Marasmiineae</taxon>
        <taxon>Marasmiaceae</taxon>
        <taxon>Marasmius</taxon>
    </lineage>
</organism>
<feature type="compositionally biased region" description="Polar residues" evidence="1">
    <location>
        <begin position="49"/>
        <end position="63"/>
    </location>
</feature>
<accession>A0ABR3EWJ9</accession>
<reference evidence="2 3" key="1">
    <citation type="submission" date="2024-02" db="EMBL/GenBank/DDBJ databases">
        <title>A draft genome for the cacao thread blight pathogen Marasmius crinis-equi.</title>
        <authorList>
            <person name="Cohen S.P."/>
            <person name="Baruah I.K."/>
            <person name="Amoako-Attah I."/>
            <person name="Bukari Y."/>
            <person name="Meinhardt L.W."/>
            <person name="Bailey B.A."/>
        </authorList>
    </citation>
    <scope>NUCLEOTIDE SEQUENCE [LARGE SCALE GENOMIC DNA]</scope>
    <source>
        <strain evidence="2 3">GH-76</strain>
    </source>
</reference>
<dbReference type="Proteomes" id="UP001465976">
    <property type="component" value="Unassembled WGS sequence"/>
</dbReference>
<comment type="caution">
    <text evidence="2">The sequence shown here is derived from an EMBL/GenBank/DDBJ whole genome shotgun (WGS) entry which is preliminary data.</text>
</comment>
<evidence type="ECO:0000313" key="2">
    <source>
        <dbReference type="EMBL" id="KAL0567285.1"/>
    </source>
</evidence>
<name>A0ABR3EWJ9_9AGAR</name>
<sequence length="375" mass="40341">MARTSPRKSASKQPAGSTATRILHCNRCPGRPVLSTCPVHSRKGRNKEQLASTEQSPPQQPELTSFDAFLDAGRTNQQPVLSPVRQGEPQFPSASQPAPHVSGAAWDQVLQALRNGPSQVDPIAFQQLLTSVVNTHEPQIADPALMAVNTPEPPIVDPTLTAGPPNTPVTSGSLGLQDPVSPSSPPSSRLGSPSLSTPSTPSSAKKRLRPTKANHPYGCVQGVLKGKVPFAVYRTAALKGRLRSRDKSTRTFNEGIGRVLNKVERLADATGAWIFITAQLPTASGGFINWTSPAMNKEVPKTHMDKMKTTTLRVYDALVNGRRQDCVDLQLQATEAKAQRDAMATQLRKEKDAVARAKALLHEQGIDVLSLFGQE</sequence>
<feature type="region of interest" description="Disordered" evidence="1">
    <location>
        <begin position="148"/>
        <end position="214"/>
    </location>
</feature>
<feature type="region of interest" description="Disordered" evidence="1">
    <location>
        <begin position="1"/>
        <end position="100"/>
    </location>
</feature>
<dbReference type="EMBL" id="JBAHYK010001628">
    <property type="protein sequence ID" value="KAL0567285.1"/>
    <property type="molecule type" value="Genomic_DNA"/>
</dbReference>
<evidence type="ECO:0000256" key="1">
    <source>
        <dbReference type="SAM" id="MobiDB-lite"/>
    </source>
</evidence>
<feature type="compositionally biased region" description="Low complexity" evidence="1">
    <location>
        <begin position="186"/>
        <end position="203"/>
    </location>
</feature>